<geneLocation type="plasmid" evidence="2 3">
    <name>unnamed2</name>
</geneLocation>
<sequence length="161" mass="16630">MQVASTSAPSSLTGKAWAIVSSPYFWLGVVLVVFLFGLIQPAHAADASDGGGAGLPWEVPLGKLKKSVSGPVAFAIALLGIIACGSTLIWGGEVSEFTRRMVYVVLVVCMIVFANTMLTGALFSGALVPSSCRWCGNAYPATAGALAGPGRHQWIATNRCA</sequence>
<dbReference type="RefSeq" id="WP_263726282.1">
    <property type="nucleotide sequence ID" value="NZ_CP106883.1"/>
</dbReference>
<feature type="transmembrane region" description="Helical" evidence="1">
    <location>
        <begin position="68"/>
        <end position="90"/>
    </location>
</feature>
<evidence type="ECO:0000313" key="3">
    <source>
        <dbReference type="Proteomes" id="UP001162800"/>
    </source>
</evidence>
<dbReference type="Proteomes" id="UP001162800">
    <property type="component" value="Plasmid unnamed2"/>
</dbReference>
<keyword evidence="1" id="KW-0812">Transmembrane</keyword>
<reference evidence="2" key="1">
    <citation type="submission" date="2022-09" db="EMBL/GenBank/DDBJ databases">
        <title>The complete genome of Acidovorax sp. 5MLIR.</title>
        <authorList>
            <person name="Liu L."/>
            <person name="Yue J."/>
            <person name="Yang F."/>
            <person name="Yuan J."/>
            <person name="Li L."/>
        </authorList>
    </citation>
    <scope>NUCLEOTIDE SEQUENCE</scope>
    <source>
        <strain evidence="2">5MLIR</strain>
        <plasmid evidence="2">unnamed2</plasmid>
    </source>
</reference>
<protein>
    <submittedName>
        <fullName evidence="2">TrbC/VirB2 family protein</fullName>
    </submittedName>
</protein>
<evidence type="ECO:0000313" key="2">
    <source>
        <dbReference type="EMBL" id="UYG54005.1"/>
    </source>
</evidence>
<keyword evidence="1" id="KW-0472">Membrane</keyword>
<evidence type="ECO:0000256" key="1">
    <source>
        <dbReference type="SAM" id="Phobius"/>
    </source>
</evidence>
<dbReference type="InterPro" id="IPR007039">
    <property type="entry name" value="TrbC/VirB2"/>
</dbReference>
<keyword evidence="1" id="KW-1133">Transmembrane helix</keyword>
<organism evidence="2 3">
    <name type="scientific">Comamonas endophytica</name>
    <dbReference type="NCBI Taxonomy" id="2949090"/>
    <lineage>
        <taxon>Bacteria</taxon>
        <taxon>Pseudomonadati</taxon>
        <taxon>Pseudomonadota</taxon>
        <taxon>Betaproteobacteria</taxon>
        <taxon>Burkholderiales</taxon>
        <taxon>Comamonadaceae</taxon>
        <taxon>Comamonas</taxon>
    </lineage>
</organism>
<feature type="transmembrane region" description="Helical" evidence="1">
    <location>
        <begin position="102"/>
        <end position="123"/>
    </location>
</feature>
<name>A0ABY6GFY8_9BURK</name>
<keyword evidence="2" id="KW-0614">Plasmid</keyword>
<accession>A0ABY6GFY8</accession>
<dbReference type="Pfam" id="PF04956">
    <property type="entry name" value="TrbC"/>
    <property type="match status" value="1"/>
</dbReference>
<dbReference type="EMBL" id="CP106883">
    <property type="protein sequence ID" value="UYG54005.1"/>
    <property type="molecule type" value="Genomic_DNA"/>
</dbReference>
<proteinExistence type="predicted"/>
<gene>
    <name evidence="2" type="ORF">M9799_19945</name>
</gene>
<keyword evidence="3" id="KW-1185">Reference proteome</keyword>